<dbReference type="GO" id="GO:0004888">
    <property type="term" value="F:transmembrane signaling receptor activity"/>
    <property type="evidence" value="ECO:0007669"/>
    <property type="project" value="InterPro"/>
</dbReference>
<keyword evidence="16" id="KW-1185">Reference proteome</keyword>
<dbReference type="SMART" id="SM01049">
    <property type="entry name" value="Cache_2"/>
    <property type="match status" value="1"/>
</dbReference>
<reference evidence="15 16" key="1">
    <citation type="submission" date="2019-08" db="EMBL/GenBank/DDBJ databases">
        <authorList>
            <person name="Grouzdev D."/>
            <person name="Tikhonova E."/>
            <person name="Kravchenko I."/>
        </authorList>
    </citation>
    <scope>NUCLEOTIDE SEQUENCE [LARGE SCALE GENOMIC DNA]</scope>
    <source>
        <strain evidence="15 16">59b</strain>
    </source>
</reference>
<evidence type="ECO:0000256" key="1">
    <source>
        <dbReference type="ARBA" id="ARBA00004651"/>
    </source>
</evidence>
<dbReference type="GO" id="GO:0006935">
    <property type="term" value="P:chemotaxis"/>
    <property type="evidence" value="ECO:0007669"/>
    <property type="project" value="InterPro"/>
</dbReference>
<gene>
    <name evidence="15" type="ORF">FZ942_16615</name>
</gene>
<keyword evidence="6 8" id="KW-0807">Transducer</keyword>
<dbReference type="Gene3D" id="3.30.450.20">
    <property type="entry name" value="PAS domain"/>
    <property type="match status" value="1"/>
</dbReference>
<dbReference type="SUPFAM" id="SSF58104">
    <property type="entry name" value="Methyl-accepting chemotaxis protein (MCP) signaling domain"/>
    <property type="match status" value="1"/>
</dbReference>
<evidence type="ECO:0000256" key="10">
    <source>
        <dbReference type="SAM" id="MobiDB-lite"/>
    </source>
</evidence>
<evidence type="ECO:0000256" key="12">
    <source>
        <dbReference type="SAM" id="SignalP"/>
    </source>
</evidence>
<evidence type="ECO:0000256" key="11">
    <source>
        <dbReference type="SAM" id="Phobius"/>
    </source>
</evidence>
<name>A0A5A9GLE3_AZOLI</name>
<evidence type="ECO:0000256" key="8">
    <source>
        <dbReference type="PROSITE-ProRule" id="PRU00284"/>
    </source>
</evidence>
<evidence type="ECO:0000313" key="16">
    <source>
        <dbReference type="Proteomes" id="UP000324927"/>
    </source>
</evidence>
<dbReference type="InterPro" id="IPR004089">
    <property type="entry name" value="MCPsignal_dom"/>
</dbReference>
<dbReference type="SMART" id="SM00283">
    <property type="entry name" value="MA"/>
    <property type="match status" value="1"/>
</dbReference>
<feature type="chain" id="PRO_5022710466" evidence="12">
    <location>
        <begin position="26"/>
        <end position="558"/>
    </location>
</feature>
<evidence type="ECO:0000259" key="14">
    <source>
        <dbReference type="PROSITE" id="PS50885"/>
    </source>
</evidence>
<keyword evidence="5 11" id="KW-0472">Membrane</keyword>
<feature type="domain" description="HAMP" evidence="14">
    <location>
        <begin position="209"/>
        <end position="262"/>
    </location>
</feature>
<dbReference type="Gene3D" id="6.10.340.10">
    <property type="match status" value="1"/>
</dbReference>
<organism evidence="15 16">
    <name type="scientific">Azospirillum lipoferum</name>
    <dbReference type="NCBI Taxonomy" id="193"/>
    <lineage>
        <taxon>Bacteria</taxon>
        <taxon>Pseudomonadati</taxon>
        <taxon>Pseudomonadota</taxon>
        <taxon>Alphaproteobacteria</taxon>
        <taxon>Rhodospirillales</taxon>
        <taxon>Azospirillaceae</taxon>
        <taxon>Azospirillum</taxon>
    </lineage>
</organism>
<keyword evidence="4 11" id="KW-1133">Transmembrane helix</keyword>
<comment type="caution">
    <text evidence="15">The sequence shown here is derived from an EMBL/GenBank/DDBJ whole genome shotgun (WGS) entry which is preliminary data.</text>
</comment>
<feature type="domain" description="Methyl-accepting transducer" evidence="13">
    <location>
        <begin position="277"/>
        <end position="538"/>
    </location>
</feature>
<comment type="subcellular location">
    <subcellularLocation>
        <location evidence="1">Cell membrane</location>
        <topology evidence="1">Multi-pass membrane protein</topology>
    </subcellularLocation>
</comment>
<sequence length="558" mass="58728">MKLKIGTRLMLLVFGVALLSTLAGATVHLTGARTNLIEQRKAKVKEMVDAAASVIALYGEQEKSGKLPRAEAQERARDAVRAMRYGNGEYFFVYDYAGVSLVHGLRPQVEGKNLLNLKDPDGVPFNVQMTEAAKAGGGFVAFRHKRSDDAEPTPKIAYATGYQPWQWMIGTGVYTDDVDADFRARVWRELGVSLLLLAISVGIGVWVSRGMSRPLLAIRNVLGRIGGGDLTVAVPHAERPDEIGDMARAVAGLATTLQEARDESQRAELERAARDLQRERLSARAAEFARAMDEVVATLSTTTVALNERTAALTSDAASTTDEARAAAGAAQGASDSVESAAQASEELRGSIAAISRQVESAAQTASRAVTETANTTGIVTGLASAAEQIGAVVELINSIAGQTNLLALNATIEAARAGEAGKGFAVVASEVKSLATQTAKATEDIQSQVGAIRGATANAIGAIESIASLITNLSALNGEVASAVQQQEAATHQIFANARTAADNSRRVTSSVGSLSSTMTNTSERMRLVSTSVESVSQQSERLKDEVQRFVSEVNAA</sequence>
<dbReference type="Gene3D" id="1.10.287.950">
    <property type="entry name" value="Methyl-accepting chemotaxis protein"/>
    <property type="match status" value="1"/>
</dbReference>
<evidence type="ECO:0000256" key="2">
    <source>
        <dbReference type="ARBA" id="ARBA00022475"/>
    </source>
</evidence>
<evidence type="ECO:0000259" key="13">
    <source>
        <dbReference type="PROSITE" id="PS50111"/>
    </source>
</evidence>
<dbReference type="PROSITE" id="PS50111">
    <property type="entry name" value="CHEMOTAXIS_TRANSDUC_2"/>
    <property type="match status" value="1"/>
</dbReference>
<evidence type="ECO:0000313" key="15">
    <source>
        <dbReference type="EMBL" id="KAA0595256.1"/>
    </source>
</evidence>
<evidence type="ECO:0000256" key="9">
    <source>
        <dbReference type="SAM" id="Coils"/>
    </source>
</evidence>
<dbReference type="GO" id="GO:0007165">
    <property type="term" value="P:signal transduction"/>
    <property type="evidence" value="ECO:0007669"/>
    <property type="project" value="UniProtKB-KW"/>
</dbReference>
<evidence type="ECO:0000256" key="3">
    <source>
        <dbReference type="ARBA" id="ARBA00022692"/>
    </source>
</evidence>
<dbReference type="AlphaFoldDB" id="A0A5A9GLE3"/>
<evidence type="ECO:0000256" key="5">
    <source>
        <dbReference type="ARBA" id="ARBA00023136"/>
    </source>
</evidence>
<feature type="signal peptide" evidence="12">
    <location>
        <begin position="1"/>
        <end position="25"/>
    </location>
</feature>
<proteinExistence type="inferred from homology"/>
<evidence type="ECO:0000256" key="7">
    <source>
        <dbReference type="ARBA" id="ARBA00029447"/>
    </source>
</evidence>
<dbReference type="PANTHER" id="PTHR32089:SF112">
    <property type="entry name" value="LYSOZYME-LIKE PROTEIN-RELATED"/>
    <property type="match status" value="1"/>
</dbReference>
<dbReference type="InterPro" id="IPR033480">
    <property type="entry name" value="sCache_2"/>
</dbReference>
<dbReference type="PROSITE" id="PS50885">
    <property type="entry name" value="HAMP"/>
    <property type="match status" value="1"/>
</dbReference>
<dbReference type="CDD" id="cd06225">
    <property type="entry name" value="HAMP"/>
    <property type="match status" value="1"/>
</dbReference>
<dbReference type="Pfam" id="PF00015">
    <property type="entry name" value="MCPsignal"/>
    <property type="match status" value="1"/>
</dbReference>
<keyword evidence="9" id="KW-0175">Coiled coil</keyword>
<dbReference type="SMART" id="SM00304">
    <property type="entry name" value="HAMP"/>
    <property type="match status" value="1"/>
</dbReference>
<accession>A0A5A9GLE3</accession>
<feature type="transmembrane region" description="Helical" evidence="11">
    <location>
        <begin position="190"/>
        <end position="207"/>
    </location>
</feature>
<dbReference type="Pfam" id="PF17200">
    <property type="entry name" value="sCache_2"/>
    <property type="match status" value="1"/>
</dbReference>
<protein>
    <submittedName>
        <fullName evidence="15">Methyl-accepting chemotaxis protein</fullName>
    </submittedName>
</protein>
<keyword evidence="12" id="KW-0732">Signal</keyword>
<comment type="similarity">
    <text evidence="7">Belongs to the methyl-accepting chemotaxis (MCP) protein family.</text>
</comment>
<dbReference type="PRINTS" id="PR00260">
    <property type="entry name" value="CHEMTRNSDUCR"/>
</dbReference>
<dbReference type="GO" id="GO:0005886">
    <property type="term" value="C:plasma membrane"/>
    <property type="evidence" value="ECO:0007669"/>
    <property type="project" value="UniProtKB-SubCell"/>
</dbReference>
<dbReference type="InterPro" id="IPR004090">
    <property type="entry name" value="Chemotax_Me-accpt_rcpt"/>
</dbReference>
<evidence type="ECO:0000256" key="4">
    <source>
        <dbReference type="ARBA" id="ARBA00022989"/>
    </source>
</evidence>
<dbReference type="InterPro" id="IPR003660">
    <property type="entry name" value="HAMP_dom"/>
</dbReference>
<dbReference type="RefSeq" id="WP_149232197.1">
    <property type="nucleotide sequence ID" value="NZ_JALJXJ010000007.1"/>
</dbReference>
<feature type="region of interest" description="Disordered" evidence="10">
    <location>
        <begin position="313"/>
        <end position="343"/>
    </location>
</feature>
<dbReference type="EMBL" id="VTTN01000006">
    <property type="protein sequence ID" value="KAA0595256.1"/>
    <property type="molecule type" value="Genomic_DNA"/>
</dbReference>
<dbReference type="PANTHER" id="PTHR32089">
    <property type="entry name" value="METHYL-ACCEPTING CHEMOTAXIS PROTEIN MCPB"/>
    <property type="match status" value="1"/>
</dbReference>
<dbReference type="Proteomes" id="UP000324927">
    <property type="component" value="Unassembled WGS sequence"/>
</dbReference>
<keyword evidence="2" id="KW-1003">Cell membrane</keyword>
<dbReference type="Pfam" id="PF00672">
    <property type="entry name" value="HAMP"/>
    <property type="match status" value="1"/>
</dbReference>
<evidence type="ECO:0000256" key="6">
    <source>
        <dbReference type="ARBA" id="ARBA00023224"/>
    </source>
</evidence>
<keyword evidence="3 11" id="KW-0812">Transmembrane</keyword>
<feature type="coiled-coil region" evidence="9">
    <location>
        <begin position="250"/>
        <end position="286"/>
    </location>
</feature>
<dbReference type="OrthoDB" id="8482111at2"/>
<feature type="compositionally biased region" description="Low complexity" evidence="10">
    <location>
        <begin position="313"/>
        <end position="337"/>
    </location>
</feature>